<dbReference type="Gene3D" id="3.10.580.10">
    <property type="entry name" value="CBS-domain"/>
    <property type="match status" value="1"/>
</dbReference>
<feature type="domain" description="CBS" evidence="3">
    <location>
        <begin position="116"/>
        <end position="172"/>
    </location>
</feature>
<sequence length="173" mass="19068">MLICPACGCENLEGADACEQCQAPLTELSLPQATTPVERALLHDRIEILKPRPPVCFPPESPIGEVLRRMIAERVGCAAIVDDQQRLLGIFTERDALLRLNVDVDRLRHKPVSSVMTSNPTTLRARDKIAFALHRMNVGGFRHVPIIDDNSRLVGVISIRGILAYLTEQSPVG</sequence>
<reference evidence="5" key="1">
    <citation type="submission" date="2019-10" db="EMBL/GenBank/DDBJ databases">
        <title>Lacipirellula parvula gen. nov., sp. nov., representing a lineage of planctomycetes widespread in freshwater anoxic habitats, and description of the family Lacipirellulaceae.</title>
        <authorList>
            <person name="Dedysh S.N."/>
            <person name="Kulichevskaya I.S."/>
            <person name="Beletsky A.V."/>
            <person name="Rakitin A.L."/>
            <person name="Mardanov A.V."/>
            <person name="Ivanova A.A."/>
            <person name="Saltykova V.X."/>
            <person name="Rijpstra W.I.C."/>
            <person name="Sinninghe Damste J.S."/>
            <person name="Ravin N.V."/>
        </authorList>
    </citation>
    <scope>NUCLEOTIDE SEQUENCE [LARGE SCALE GENOMIC DNA]</scope>
    <source>
        <strain evidence="5">PX69</strain>
    </source>
</reference>
<dbReference type="InterPro" id="IPR000644">
    <property type="entry name" value="CBS_dom"/>
</dbReference>
<dbReference type="PROSITE" id="PS51371">
    <property type="entry name" value="CBS"/>
    <property type="match status" value="2"/>
</dbReference>
<accession>A0A5K7X3M3</accession>
<evidence type="ECO:0000313" key="4">
    <source>
        <dbReference type="EMBL" id="BBO30397.1"/>
    </source>
</evidence>
<dbReference type="KEGG" id="lpav:PLANPX_0009"/>
<dbReference type="InterPro" id="IPR046342">
    <property type="entry name" value="CBS_dom_sf"/>
</dbReference>
<evidence type="ECO:0000313" key="5">
    <source>
        <dbReference type="Proteomes" id="UP000326837"/>
    </source>
</evidence>
<dbReference type="Pfam" id="PF00571">
    <property type="entry name" value="CBS"/>
    <property type="match status" value="2"/>
</dbReference>
<feature type="domain" description="CBS" evidence="3">
    <location>
        <begin position="49"/>
        <end position="106"/>
    </location>
</feature>
<keyword evidence="1 2" id="KW-0129">CBS domain</keyword>
<dbReference type="AlphaFoldDB" id="A0A5K7X3M3"/>
<proteinExistence type="predicted"/>
<dbReference type="SMART" id="SM00116">
    <property type="entry name" value="CBS"/>
    <property type="match status" value="2"/>
</dbReference>
<evidence type="ECO:0000256" key="1">
    <source>
        <dbReference type="ARBA" id="ARBA00023122"/>
    </source>
</evidence>
<dbReference type="EMBL" id="AP021861">
    <property type="protein sequence ID" value="BBO30397.1"/>
    <property type="molecule type" value="Genomic_DNA"/>
</dbReference>
<dbReference type="PANTHER" id="PTHR43080:SF2">
    <property type="entry name" value="CBS DOMAIN-CONTAINING PROTEIN"/>
    <property type="match status" value="1"/>
</dbReference>
<gene>
    <name evidence="4" type="ORF">PLANPX_0009</name>
</gene>
<dbReference type="SUPFAM" id="SSF54631">
    <property type="entry name" value="CBS-domain pair"/>
    <property type="match status" value="1"/>
</dbReference>
<keyword evidence="5" id="KW-1185">Reference proteome</keyword>
<name>A0A5K7X3M3_9BACT</name>
<dbReference type="PANTHER" id="PTHR43080">
    <property type="entry name" value="CBS DOMAIN-CONTAINING PROTEIN CBSX3, MITOCHONDRIAL"/>
    <property type="match status" value="1"/>
</dbReference>
<organism evidence="4 5">
    <name type="scientific">Lacipirellula parvula</name>
    <dbReference type="NCBI Taxonomy" id="2650471"/>
    <lineage>
        <taxon>Bacteria</taxon>
        <taxon>Pseudomonadati</taxon>
        <taxon>Planctomycetota</taxon>
        <taxon>Planctomycetia</taxon>
        <taxon>Pirellulales</taxon>
        <taxon>Lacipirellulaceae</taxon>
        <taxon>Lacipirellula</taxon>
    </lineage>
</organism>
<dbReference type="CDD" id="cd02205">
    <property type="entry name" value="CBS_pair_SF"/>
    <property type="match status" value="1"/>
</dbReference>
<dbReference type="InterPro" id="IPR051257">
    <property type="entry name" value="Diverse_CBS-Domain"/>
</dbReference>
<protein>
    <recommendedName>
        <fullName evidence="3">CBS domain-containing protein</fullName>
    </recommendedName>
</protein>
<evidence type="ECO:0000256" key="2">
    <source>
        <dbReference type="PROSITE-ProRule" id="PRU00703"/>
    </source>
</evidence>
<evidence type="ECO:0000259" key="3">
    <source>
        <dbReference type="PROSITE" id="PS51371"/>
    </source>
</evidence>
<dbReference type="RefSeq" id="WP_172991751.1">
    <property type="nucleotide sequence ID" value="NZ_AP021861.1"/>
</dbReference>
<dbReference type="Proteomes" id="UP000326837">
    <property type="component" value="Chromosome"/>
</dbReference>